<accession>A0AAE1HIG9</accession>
<reference evidence="2" key="2">
    <citation type="journal article" date="2023" name="BMC Genomics">
        <title>Pest status, molecular evolution, and epigenetic factors derived from the genome assembly of Frankliniella fusca, a thysanopteran phytovirus vector.</title>
        <authorList>
            <person name="Catto M.A."/>
            <person name="Labadie P.E."/>
            <person name="Jacobson A.L."/>
            <person name="Kennedy G.G."/>
            <person name="Srinivasan R."/>
            <person name="Hunt B.G."/>
        </authorList>
    </citation>
    <scope>NUCLEOTIDE SEQUENCE</scope>
    <source>
        <strain evidence="2">PL_HMW_Pooled</strain>
    </source>
</reference>
<sequence>MTRRNRTPQHRAQQATGPPPPAAPPATLAVPLQAFVHHRRSSTSASLVSVSSTSSSSSSSPSSSESSASSSSSDASPGSGSPGGEPGPWTESSWAGYRALSEVLAQRGIREASGGTVQAGRDQGETTCQQEQRALKRALLQGRRGGSGGRLRRRSPLQVKAKANNGKGGGGYFFLGLDPVVIFILKSRRSELVRQKVN</sequence>
<evidence type="ECO:0000313" key="2">
    <source>
        <dbReference type="EMBL" id="KAK3921954.1"/>
    </source>
</evidence>
<dbReference type="AlphaFoldDB" id="A0AAE1HIG9"/>
<organism evidence="2 3">
    <name type="scientific">Frankliniella fusca</name>
    <dbReference type="NCBI Taxonomy" id="407009"/>
    <lineage>
        <taxon>Eukaryota</taxon>
        <taxon>Metazoa</taxon>
        <taxon>Ecdysozoa</taxon>
        <taxon>Arthropoda</taxon>
        <taxon>Hexapoda</taxon>
        <taxon>Insecta</taxon>
        <taxon>Pterygota</taxon>
        <taxon>Neoptera</taxon>
        <taxon>Paraneoptera</taxon>
        <taxon>Thysanoptera</taxon>
        <taxon>Terebrantia</taxon>
        <taxon>Thripoidea</taxon>
        <taxon>Thripidae</taxon>
        <taxon>Frankliniella</taxon>
    </lineage>
</organism>
<gene>
    <name evidence="2" type="ORF">KUF71_011130</name>
</gene>
<keyword evidence="3" id="KW-1185">Reference proteome</keyword>
<protein>
    <submittedName>
        <fullName evidence="2">Merozoite surface protein 1</fullName>
    </submittedName>
</protein>
<name>A0AAE1HIG9_9NEOP</name>
<feature type="compositionally biased region" description="Low complexity" evidence="1">
    <location>
        <begin position="42"/>
        <end position="79"/>
    </location>
</feature>
<dbReference type="EMBL" id="JAHWGI010001056">
    <property type="protein sequence ID" value="KAK3921954.1"/>
    <property type="molecule type" value="Genomic_DNA"/>
</dbReference>
<reference evidence="2" key="1">
    <citation type="submission" date="2021-07" db="EMBL/GenBank/DDBJ databases">
        <authorList>
            <person name="Catto M.A."/>
            <person name="Jacobson A."/>
            <person name="Kennedy G."/>
            <person name="Labadie P."/>
            <person name="Hunt B.G."/>
            <person name="Srinivasan R."/>
        </authorList>
    </citation>
    <scope>NUCLEOTIDE SEQUENCE</scope>
    <source>
        <strain evidence="2">PL_HMW_Pooled</strain>
        <tissue evidence="2">Head</tissue>
    </source>
</reference>
<feature type="compositionally biased region" description="Low complexity" evidence="1">
    <location>
        <begin position="25"/>
        <end position="34"/>
    </location>
</feature>
<evidence type="ECO:0000313" key="3">
    <source>
        <dbReference type="Proteomes" id="UP001219518"/>
    </source>
</evidence>
<feature type="region of interest" description="Disordered" evidence="1">
    <location>
        <begin position="1"/>
        <end position="92"/>
    </location>
</feature>
<evidence type="ECO:0000256" key="1">
    <source>
        <dbReference type="SAM" id="MobiDB-lite"/>
    </source>
</evidence>
<comment type="caution">
    <text evidence="2">The sequence shown here is derived from an EMBL/GenBank/DDBJ whole genome shotgun (WGS) entry which is preliminary data.</text>
</comment>
<keyword evidence="2" id="KW-0477">Merozoite</keyword>
<proteinExistence type="predicted"/>
<dbReference type="Proteomes" id="UP001219518">
    <property type="component" value="Unassembled WGS sequence"/>
</dbReference>